<dbReference type="Proteomes" id="UP000037515">
    <property type="component" value="Unassembled WGS sequence"/>
</dbReference>
<evidence type="ECO:0000313" key="3">
    <source>
        <dbReference type="Proteomes" id="UP000037515"/>
    </source>
</evidence>
<feature type="chain" id="PRO_5005599970" evidence="1">
    <location>
        <begin position="19"/>
        <end position="108"/>
    </location>
</feature>
<gene>
    <name evidence="2" type="ORF">AKJ17_16775</name>
</gene>
<sequence>MRIALIMLSAMAALSASADDIVLTDMELSEAVMDSSRGGQYIKKSIVIADSDQHGMITNSSVGNNSMTGNNVISSGALTGITGVNSVIQNTGNNVLIQNSTVVNLTLK</sequence>
<proteinExistence type="predicted"/>
<reference evidence="3" key="1">
    <citation type="submission" date="2015-08" db="EMBL/GenBank/DDBJ databases">
        <title>Vibrio galatheae sp. nov., a novel member of the Vibrionaceae family isolated from the Solomon Islands.</title>
        <authorList>
            <person name="Giubergia S."/>
            <person name="Machado H."/>
            <person name="Mateiu R.V."/>
            <person name="Gram L."/>
        </authorList>
    </citation>
    <scope>NUCLEOTIDE SEQUENCE [LARGE SCALE GENOMIC DNA]</scope>
    <source>
        <strain evidence="3">DSM 19584</strain>
    </source>
</reference>
<organism evidence="2 3">
    <name type="scientific">Vibrio nereis</name>
    <dbReference type="NCBI Taxonomy" id="693"/>
    <lineage>
        <taxon>Bacteria</taxon>
        <taxon>Pseudomonadati</taxon>
        <taxon>Pseudomonadota</taxon>
        <taxon>Gammaproteobacteria</taxon>
        <taxon>Vibrionales</taxon>
        <taxon>Vibrionaceae</taxon>
        <taxon>Vibrio</taxon>
    </lineage>
</organism>
<feature type="signal peptide" evidence="1">
    <location>
        <begin position="1"/>
        <end position="18"/>
    </location>
</feature>
<evidence type="ECO:0000256" key="1">
    <source>
        <dbReference type="SAM" id="SignalP"/>
    </source>
</evidence>
<protein>
    <submittedName>
        <fullName evidence="2">Carbon storage regulator</fullName>
    </submittedName>
</protein>
<evidence type="ECO:0000313" key="2">
    <source>
        <dbReference type="EMBL" id="KOO02147.1"/>
    </source>
</evidence>
<dbReference type="AlphaFoldDB" id="A0A0M0HK30"/>
<comment type="caution">
    <text evidence="2">The sequence shown here is derived from an EMBL/GenBank/DDBJ whole genome shotgun (WGS) entry which is preliminary data.</text>
</comment>
<keyword evidence="3" id="KW-1185">Reference proteome</keyword>
<name>A0A0M0HK30_VIBNE</name>
<dbReference type="RefSeq" id="WP_053396973.1">
    <property type="nucleotide sequence ID" value="NZ_LHPJ01000020.1"/>
</dbReference>
<dbReference type="PATRIC" id="fig|693.5.peg.3413"/>
<dbReference type="EMBL" id="LHPJ01000020">
    <property type="protein sequence ID" value="KOO02147.1"/>
    <property type="molecule type" value="Genomic_DNA"/>
</dbReference>
<dbReference type="STRING" id="693.AKJ17_16775"/>
<keyword evidence="1" id="KW-0732">Signal</keyword>
<dbReference type="OrthoDB" id="5786382at2"/>
<accession>A0A0M0HK30</accession>